<gene>
    <name evidence="7" type="ORF">AKO1_007647</name>
</gene>
<dbReference type="InterPro" id="IPR022764">
    <property type="entry name" value="Peptidase_S54_rhomboid_dom"/>
</dbReference>
<dbReference type="InterPro" id="IPR009060">
    <property type="entry name" value="UBA-like_sf"/>
</dbReference>
<keyword evidence="8" id="KW-1185">Reference proteome</keyword>
<evidence type="ECO:0000256" key="4">
    <source>
        <dbReference type="ARBA" id="ARBA00023136"/>
    </source>
</evidence>
<dbReference type="Gene3D" id="1.10.8.10">
    <property type="entry name" value="DNA helicase RuvA subunit, C-terminal domain"/>
    <property type="match status" value="1"/>
</dbReference>
<evidence type="ECO:0000256" key="5">
    <source>
        <dbReference type="SAM" id="Phobius"/>
    </source>
</evidence>
<feature type="transmembrane region" description="Helical" evidence="5">
    <location>
        <begin position="163"/>
        <end position="192"/>
    </location>
</feature>
<feature type="transmembrane region" description="Helical" evidence="5">
    <location>
        <begin position="59"/>
        <end position="85"/>
    </location>
</feature>
<feature type="transmembrane region" description="Helical" evidence="5">
    <location>
        <begin position="97"/>
        <end position="119"/>
    </location>
</feature>
<dbReference type="SUPFAM" id="SSF144091">
    <property type="entry name" value="Rhomboid-like"/>
    <property type="match status" value="1"/>
</dbReference>
<protein>
    <recommendedName>
        <fullName evidence="6">UBA domain-containing protein</fullName>
    </recommendedName>
</protein>
<feature type="transmembrane region" description="Helical" evidence="5">
    <location>
        <begin position="125"/>
        <end position="142"/>
    </location>
</feature>
<accession>A0AAW2YRQ5</accession>
<evidence type="ECO:0000256" key="3">
    <source>
        <dbReference type="ARBA" id="ARBA00022989"/>
    </source>
</evidence>
<keyword evidence="4 5" id="KW-0472">Membrane</keyword>
<dbReference type="InterPro" id="IPR015940">
    <property type="entry name" value="UBA"/>
</dbReference>
<keyword evidence="2 5" id="KW-0812">Transmembrane</keyword>
<dbReference type="PANTHER" id="PTHR43066:SF21">
    <property type="entry name" value="UBIQUITIN-ASSOCIATED DOMAIN-CONTAINING PROTEIN 2"/>
    <property type="match status" value="1"/>
</dbReference>
<dbReference type="Pfam" id="PF01694">
    <property type="entry name" value="Rhomboid"/>
    <property type="match status" value="1"/>
</dbReference>
<organism evidence="7 8">
    <name type="scientific">Acrasis kona</name>
    <dbReference type="NCBI Taxonomy" id="1008807"/>
    <lineage>
        <taxon>Eukaryota</taxon>
        <taxon>Discoba</taxon>
        <taxon>Heterolobosea</taxon>
        <taxon>Tetramitia</taxon>
        <taxon>Eutetramitia</taxon>
        <taxon>Acrasidae</taxon>
        <taxon>Acrasis</taxon>
    </lineage>
</organism>
<sequence>MSFLNSGEPGFYNAPISKAIITLTVTVNLIGGLVGSRRGGSKILGYGPSSNELLLFKNWWRFITGPLVFTSIGELFFGIICLYIFRLFERQWGSQKYAMFVLLSVVASFLIQLAAVVLLGSFRNVWSGPYAIIFACLTQYIFDVPSTLKYKIFGLNITEKHVVYLLCIQLLMANLPNSLIAGASGLIAGFFYRSQPLHLKTLFFPESAVLFCVKYINPLIASSSPPERVNNNSNNLRARLPRGNFNRAQEQQMLPDQDQLFQHMQNQLAPVQHQQYEEQQVHVDEENVQILVSMGFTPEDARRALVAANNDVNNATELLLSEEF</sequence>
<evidence type="ECO:0000256" key="2">
    <source>
        <dbReference type="ARBA" id="ARBA00022692"/>
    </source>
</evidence>
<evidence type="ECO:0000259" key="6">
    <source>
        <dbReference type="PROSITE" id="PS50030"/>
    </source>
</evidence>
<comment type="caution">
    <text evidence="7">The sequence shown here is derived from an EMBL/GenBank/DDBJ whole genome shotgun (WGS) entry which is preliminary data.</text>
</comment>
<dbReference type="Gene3D" id="1.20.1540.10">
    <property type="entry name" value="Rhomboid-like"/>
    <property type="match status" value="1"/>
</dbReference>
<feature type="domain" description="UBA" evidence="6">
    <location>
        <begin position="282"/>
        <end position="322"/>
    </location>
</feature>
<dbReference type="SUPFAM" id="SSF46934">
    <property type="entry name" value="UBA-like"/>
    <property type="match status" value="1"/>
</dbReference>
<dbReference type="EMBL" id="JAOPGA020000568">
    <property type="protein sequence ID" value="KAL0479490.1"/>
    <property type="molecule type" value="Genomic_DNA"/>
</dbReference>
<dbReference type="GO" id="GO:0016020">
    <property type="term" value="C:membrane"/>
    <property type="evidence" value="ECO:0007669"/>
    <property type="project" value="UniProtKB-SubCell"/>
</dbReference>
<dbReference type="PROSITE" id="PS50030">
    <property type="entry name" value="UBA"/>
    <property type="match status" value="1"/>
</dbReference>
<dbReference type="GO" id="GO:0004252">
    <property type="term" value="F:serine-type endopeptidase activity"/>
    <property type="evidence" value="ECO:0007669"/>
    <property type="project" value="InterPro"/>
</dbReference>
<dbReference type="SMART" id="SM00165">
    <property type="entry name" value="UBA"/>
    <property type="match status" value="1"/>
</dbReference>
<name>A0AAW2YRQ5_9EUKA</name>
<keyword evidence="3 5" id="KW-1133">Transmembrane helix</keyword>
<dbReference type="Proteomes" id="UP001431209">
    <property type="component" value="Unassembled WGS sequence"/>
</dbReference>
<dbReference type="Pfam" id="PF00627">
    <property type="entry name" value="UBA"/>
    <property type="match status" value="1"/>
</dbReference>
<dbReference type="PANTHER" id="PTHR43066">
    <property type="entry name" value="RHOMBOID-RELATED PROTEIN"/>
    <property type="match status" value="1"/>
</dbReference>
<proteinExistence type="predicted"/>
<dbReference type="AlphaFoldDB" id="A0AAW2YRQ5"/>
<evidence type="ECO:0000313" key="7">
    <source>
        <dbReference type="EMBL" id="KAL0479490.1"/>
    </source>
</evidence>
<dbReference type="CDD" id="cd14291">
    <property type="entry name" value="UBA1_NUB1_like"/>
    <property type="match status" value="1"/>
</dbReference>
<dbReference type="InterPro" id="IPR035952">
    <property type="entry name" value="Rhomboid-like_sf"/>
</dbReference>
<reference evidence="7 8" key="1">
    <citation type="submission" date="2024-03" db="EMBL/GenBank/DDBJ databases">
        <title>The Acrasis kona genome and developmental transcriptomes reveal deep origins of eukaryotic multicellular pathways.</title>
        <authorList>
            <person name="Sheikh S."/>
            <person name="Fu C.-J."/>
            <person name="Brown M.W."/>
            <person name="Baldauf S.L."/>
        </authorList>
    </citation>
    <scope>NUCLEOTIDE SEQUENCE [LARGE SCALE GENOMIC DNA]</scope>
    <source>
        <strain evidence="7 8">ATCC MYA-3509</strain>
    </source>
</reference>
<evidence type="ECO:0000256" key="1">
    <source>
        <dbReference type="ARBA" id="ARBA00004141"/>
    </source>
</evidence>
<evidence type="ECO:0000313" key="8">
    <source>
        <dbReference type="Proteomes" id="UP001431209"/>
    </source>
</evidence>
<comment type="subcellular location">
    <subcellularLocation>
        <location evidence="1">Membrane</location>
        <topology evidence="1">Multi-pass membrane protein</topology>
    </subcellularLocation>
</comment>